<dbReference type="EMBL" id="JNGW01000136">
    <property type="protein sequence ID" value="KDR50848.1"/>
    <property type="molecule type" value="Genomic_DNA"/>
</dbReference>
<dbReference type="Proteomes" id="UP000027442">
    <property type="component" value="Unassembled WGS sequence"/>
</dbReference>
<feature type="transmembrane region" description="Helical" evidence="1">
    <location>
        <begin position="6"/>
        <end position="25"/>
    </location>
</feature>
<keyword evidence="3" id="KW-1185">Reference proteome</keyword>
<dbReference type="PATRIC" id="fig|1122985.7.peg.3193"/>
<evidence type="ECO:0000313" key="2">
    <source>
        <dbReference type="EMBL" id="KDR50848.1"/>
    </source>
</evidence>
<evidence type="ECO:0000256" key="1">
    <source>
        <dbReference type="SAM" id="Phobius"/>
    </source>
</evidence>
<accession>A0A069QD79</accession>
<dbReference type="AlphaFoldDB" id="A0A069QD79"/>
<organism evidence="2 3">
    <name type="scientific">Hoylesella loescheii DSM 19665 = JCM 12249 = ATCC 15930</name>
    <dbReference type="NCBI Taxonomy" id="1122985"/>
    <lineage>
        <taxon>Bacteria</taxon>
        <taxon>Pseudomonadati</taxon>
        <taxon>Bacteroidota</taxon>
        <taxon>Bacteroidia</taxon>
        <taxon>Bacteroidales</taxon>
        <taxon>Prevotellaceae</taxon>
        <taxon>Hoylesella</taxon>
    </lineage>
</organism>
<keyword evidence="1" id="KW-0472">Membrane</keyword>
<comment type="caution">
    <text evidence="2">The sequence shown here is derived from an EMBL/GenBank/DDBJ whole genome shotgun (WGS) entry which is preliminary data.</text>
</comment>
<gene>
    <name evidence="2" type="ORF">HMPREF1991_03089</name>
</gene>
<keyword evidence="1" id="KW-0812">Transmembrane</keyword>
<keyword evidence="1" id="KW-1133">Transmembrane helix</keyword>
<evidence type="ECO:0000313" key="3">
    <source>
        <dbReference type="Proteomes" id="UP000027442"/>
    </source>
</evidence>
<proteinExistence type="predicted"/>
<sequence>MLIWFSLAIFSPFHPFFFSLFFHFLKQKTSRGQLSTHDSALQKHARRL</sequence>
<protein>
    <submittedName>
        <fullName evidence="2">Uncharacterized protein</fullName>
    </submittedName>
</protein>
<dbReference type="HOGENOM" id="CLU_3156298_0_0_10"/>
<reference evidence="2 3" key="1">
    <citation type="submission" date="2013-08" db="EMBL/GenBank/DDBJ databases">
        <authorList>
            <person name="Weinstock G."/>
            <person name="Sodergren E."/>
            <person name="Wylie T."/>
            <person name="Fulton L."/>
            <person name="Fulton R."/>
            <person name="Fronick C."/>
            <person name="O'Laughlin M."/>
            <person name="Godfrey J."/>
            <person name="Miner T."/>
            <person name="Herter B."/>
            <person name="Appelbaum E."/>
            <person name="Cordes M."/>
            <person name="Lek S."/>
            <person name="Wollam A."/>
            <person name="Pepin K.H."/>
            <person name="Palsikar V.B."/>
            <person name="Mitreva M."/>
            <person name="Wilson R.K."/>
        </authorList>
    </citation>
    <scope>NUCLEOTIDE SEQUENCE [LARGE SCALE GENOMIC DNA]</scope>
    <source>
        <strain evidence="2 3">ATCC 15930</strain>
    </source>
</reference>
<name>A0A069QD79_HOYLO</name>